<dbReference type="InterPro" id="IPR036322">
    <property type="entry name" value="WD40_repeat_dom_sf"/>
</dbReference>
<dbReference type="SMART" id="SM00320">
    <property type="entry name" value="WD40"/>
    <property type="match status" value="3"/>
</dbReference>
<evidence type="ECO:0000313" key="10">
    <source>
        <dbReference type="Proteomes" id="UP000001396"/>
    </source>
</evidence>
<sequence>MARTKQTVRKLAPAMKPKNNNKENNDNKENNVKKEKNNHYNDQTLIPYNFAKAPISTIQYSSVLNIVVFSVGDILYSFNLSSLNEIAQNESLNSVSFTHDSSAIITTASKVKTFTIWKKPQNINDKWIQSLQVSTKLKILSSVLPKDNKTIILTDKTGDVLSYKLDGPDNQDGTELLGHFSAITDTQFSPCYNYLLTSDRDEKIRVSNYPNTFDINNFCLGHTLFVSKFIFNPSKPEIIVSGSGDGTVKVWNWKSGEVLQSLDLKQAGQAVDEVITLPLAIVNNTLYLSIEGKSSLYCYKFNGETNNLEQLPTVDLPAQPLSYCVVVGSRLLVPTITSEESTPLLLAFDTATNSLDQAFVEKINTHSFAPVNNLQSFKFLMKIQYKKYLTLNKREKADSKDDGEDDEEQEDEPEVQEEVKEDEDSKDEKAIKLRKMTVEGAKEQTK</sequence>
<feature type="repeat" description="WD" evidence="7">
    <location>
        <begin position="219"/>
        <end position="261"/>
    </location>
</feature>
<dbReference type="SUPFAM" id="SSF50978">
    <property type="entry name" value="WD40 repeat-like"/>
    <property type="match status" value="1"/>
</dbReference>
<feature type="compositionally biased region" description="Acidic residues" evidence="8">
    <location>
        <begin position="401"/>
        <end position="425"/>
    </location>
</feature>
<evidence type="ECO:0000256" key="6">
    <source>
        <dbReference type="HAMAP-Rule" id="MF_03056"/>
    </source>
</evidence>
<evidence type="ECO:0000256" key="3">
    <source>
        <dbReference type="ARBA" id="ARBA00022694"/>
    </source>
</evidence>
<comment type="subunit">
    <text evidence="6">Forms a heterodimer with the catalytic subunit.</text>
</comment>
<gene>
    <name evidence="9" type="primary">wdr4</name>
    <name evidence="9" type="ORF">PPL_03862</name>
</gene>
<comment type="similarity">
    <text evidence="6">Belongs to the WD repeat TRM82 family.</text>
</comment>
<dbReference type="Pfam" id="PF00400">
    <property type="entry name" value="WD40"/>
    <property type="match status" value="2"/>
</dbReference>
<dbReference type="PROSITE" id="PS50082">
    <property type="entry name" value="WD_REPEATS_2"/>
    <property type="match status" value="1"/>
</dbReference>
<feature type="region of interest" description="Disordered" evidence="8">
    <location>
        <begin position="394"/>
        <end position="446"/>
    </location>
</feature>
<comment type="subcellular location">
    <subcellularLocation>
        <location evidence="1 6">Nucleus</location>
    </subcellularLocation>
</comment>
<protein>
    <recommendedName>
        <fullName evidence="6">tRNA (guanine-N(7)-)-methyltransferase non-catalytic subunit</fullName>
    </recommendedName>
    <alternativeName>
        <fullName evidence="6">WD repeat-containing protein 4 homolog</fullName>
    </alternativeName>
</protein>
<dbReference type="PANTHER" id="PTHR16288">
    <property type="entry name" value="WD40 REPEAT PROTEIN 4"/>
    <property type="match status" value="1"/>
</dbReference>
<proteinExistence type="inferred from homology"/>
<keyword evidence="3 6" id="KW-0819">tRNA processing</keyword>
<evidence type="ECO:0000256" key="7">
    <source>
        <dbReference type="PROSITE-ProRule" id="PRU00221"/>
    </source>
</evidence>
<dbReference type="HAMAP" id="MF_03056">
    <property type="entry name" value="TRM82"/>
    <property type="match status" value="1"/>
</dbReference>
<evidence type="ECO:0000256" key="1">
    <source>
        <dbReference type="ARBA" id="ARBA00004123"/>
    </source>
</evidence>
<dbReference type="STRING" id="670386.D3B6V4"/>
<comment type="pathway">
    <text evidence="6">tRNA modification; N(7)-methylguanine-tRNA biosynthesis.</text>
</comment>
<dbReference type="EMBL" id="ADBJ01000017">
    <property type="protein sequence ID" value="EFA83074.1"/>
    <property type="molecule type" value="Genomic_DNA"/>
</dbReference>
<dbReference type="GO" id="GO:0043527">
    <property type="term" value="C:tRNA methyltransferase complex"/>
    <property type="evidence" value="ECO:0007669"/>
    <property type="project" value="TreeGrafter"/>
</dbReference>
<evidence type="ECO:0000256" key="5">
    <source>
        <dbReference type="ARBA" id="ARBA00023242"/>
    </source>
</evidence>
<feature type="compositionally biased region" description="Basic and acidic residues" evidence="8">
    <location>
        <begin position="426"/>
        <end position="446"/>
    </location>
</feature>
<dbReference type="InterPro" id="IPR028884">
    <property type="entry name" value="Trm82"/>
</dbReference>
<dbReference type="FunCoup" id="D3B6V4">
    <property type="interactions" value="25"/>
</dbReference>
<dbReference type="GO" id="GO:0005634">
    <property type="term" value="C:nucleus"/>
    <property type="evidence" value="ECO:0007669"/>
    <property type="project" value="UniProtKB-SubCell"/>
</dbReference>
<comment type="function">
    <text evidence="6">Required for the formation of N(7)-methylguanine at position 46 (m7G46) in tRNA. In the complex, it is required to stabilize and induce conformational changes of the catalytic subunit.</text>
</comment>
<feature type="region of interest" description="Disordered" evidence="8">
    <location>
        <begin position="1"/>
        <end position="38"/>
    </location>
</feature>
<evidence type="ECO:0000313" key="9">
    <source>
        <dbReference type="EMBL" id="EFA83074.1"/>
    </source>
</evidence>
<dbReference type="PANTHER" id="PTHR16288:SF0">
    <property type="entry name" value="TRNA (GUANINE-N(7)-)-METHYLTRANSFERASE NON-CATALYTIC SUBUNIT WDR4"/>
    <property type="match status" value="1"/>
</dbReference>
<reference evidence="9 10" key="1">
    <citation type="journal article" date="2011" name="Genome Res.">
        <title>Phylogeny-wide analysis of social amoeba genomes highlights ancient origins for complex intercellular communication.</title>
        <authorList>
            <person name="Heidel A.J."/>
            <person name="Lawal H.M."/>
            <person name="Felder M."/>
            <person name="Schilde C."/>
            <person name="Helps N.R."/>
            <person name="Tunggal B."/>
            <person name="Rivero F."/>
            <person name="John U."/>
            <person name="Schleicher M."/>
            <person name="Eichinger L."/>
            <person name="Platzer M."/>
            <person name="Noegel A.A."/>
            <person name="Schaap P."/>
            <person name="Gloeckner G."/>
        </authorList>
    </citation>
    <scope>NUCLEOTIDE SEQUENCE [LARGE SCALE GENOMIC DNA]</scope>
    <source>
        <strain evidence="10">ATCC 26659 / Pp 5 / PN500</strain>
    </source>
</reference>
<dbReference type="Proteomes" id="UP000001396">
    <property type="component" value="Unassembled WGS sequence"/>
</dbReference>
<dbReference type="UniPathway" id="UPA00989"/>
<organism evidence="9 10">
    <name type="scientific">Heterostelium pallidum (strain ATCC 26659 / Pp 5 / PN500)</name>
    <name type="common">Cellular slime mold</name>
    <name type="synonym">Polysphondylium pallidum</name>
    <dbReference type="NCBI Taxonomy" id="670386"/>
    <lineage>
        <taxon>Eukaryota</taxon>
        <taxon>Amoebozoa</taxon>
        <taxon>Evosea</taxon>
        <taxon>Eumycetozoa</taxon>
        <taxon>Dictyostelia</taxon>
        <taxon>Acytosteliales</taxon>
        <taxon>Acytosteliaceae</taxon>
        <taxon>Heterostelium</taxon>
    </lineage>
</organism>
<dbReference type="GO" id="GO:0005829">
    <property type="term" value="C:cytosol"/>
    <property type="evidence" value="ECO:0007669"/>
    <property type="project" value="TreeGrafter"/>
</dbReference>
<dbReference type="InterPro" id="IPR001680">
    <property type="entry name" value="WD40_rpt"/>
</dbReference>
<dbReference type="GO" id="GO:0106004">
    <property type="term" value="P:tRNA (guanine-N7)-methylation"/>
    <property type="evidence" value="ECO:0007669"/>
    <property type="project" value="UniProtKB-UniRule"/>
</dbReference>
<dbReference type="AlphaFoldDB" id="D3B6V4"/>
<feature type="compositionally biased region" description="Basic and acidic residues" evidence="8">
    <location>
        <begin position="20"/>
        <end position="38"/>
    </location>
</feature>
<dbReference type="InterPro" id="IPR011044">
    <property type="entry name" value="Quino_amine_DH_bsu"/>
</dbReference>
<dbReference type="SUPFAM" id="SSF50969">
    <property type="entry name" value="YVTN repeat-like/Quinoprotein amine dehydrogenase"/>
    <property type="match status" value="1"/>
</dbReference>
<keyword evidence="2 6" id="KW-0853">WD repeat</keyword>
<evidence type="ECO:0000256" key="2">
    <source>
        <dbReference type="ARBA" id="ARBA00022574"/>
    </source>
</evidence>
<dbReference type="RefSeq" id="XP_020435191.1">
    <property type="nucleotide sequence ID" value="XM_020574777.1"/>
</dbReference>
<keyword evidence="10" id="KW-1185">Reference proteome</keyword>
<dbReference type="OMA" id="VSHYPNC"/>
<accession>D3B6V4</accession>
<evidence type="ECO:0000256" key="4">
    <source>
        <dbReference type="ARBA" id="ARBA00022737"/>
    </source>
</evidence>
<dbReference type="GeneID" id="31359349"/>
<dbReference type="InParanoid" id="D3B6V4"/>
<name>D3B6V4_HETP5</name>
<keyword evidence="5 6" id="KW-0539">Nucleus</keyword>
<dbReference type="Gene3D" id="2.130.10.10">
    <property type="entry name" value="YVTN repeat-like/Quinoprotein amine dehydrogenase"/>
    <property type="match status" value="1"/>
</dbReference>
<evidence type="ECO:0000256" key="8">
    <source>
        <dbReference type="SAM" id="MobiDB-lite"/>
    </source>
</evidence>
<dbReference type="InterPro" id="IPR015943">
    <property type="entry name" value="WD40/YVTN_repeat-like_dom_sf"/>
</dbReference>
<dbReference type="PROSITE" id="PS50294">
    <property type="entry name" value="WD_REPEATS_REGION"/>
    <property type="match status" value="1"/>
</dbReference>
<comment type="caution">
    <text evidence="9">The sequence shown here is derived from an EMBL/GenBank/DDBJ whole genome shotgun (WGS) entry which is preliminary data.</text>
</comment>
<keyword evidence="4 6" id="KW-0677">Repeat</keyword>